<dbReference type="Pfam" id="PF03471">
    <property type="entry name" value="CorC_HlyC"/>
    <property type="match status" value="1"/>
</dbReference>
<name>A0AAU9CWF7_9LACO</name>
<keyword evidence="3" id="KW-1185">Reference proteome</keyword>
<sequence length="68" mass="7414">MPLDDFNELFGVSFEAEEVDTIAGFIITKLGKIPNNSQHLSVVESGLKITTGRVSGSRLLNLQVEKLP</sequence>
<accession>A0AAU9CWF7</accession>
<dbReference type="EMBL" id="AP026801">
    <property type="protein sequence ID" value="BDR56766.1"/>
    <property type="molecule type" value="Genomic_DNA"/>
</dbReference>
<gene>
    <name evidence="2" type="ORF">KIMC2_13280</name>
</gene>
<dbReference type="KEGG" id="xak:KIMC2_13280"/>
<evidence type="ECO:0000259" key="1">
    <source>
        <dbReference type="SMART" id="SM01091"/>
    </source>
</evidence>
<dbReference type="SUPFAM" id="SSF56176">
    <property type="entry name" value="FAD-binding/transporter-associated domain-like"/>
    <property type="match status" value="1"/>
</dbReference>
<dbReference type="AlphaFoldDB" id="A0AAU9CWF7"/>
<dbReference type="InterPro" id="IPR036318">
    <property type="entry name" value="FAD-bd_PCMH-like_sf"/>
</dbReference>
<protein>
    <recommendedName>
        <fullName evidence="1">Transporter-associated domain-containing protein</fullName>
    </recommendedName>
</protein>
<dbReference type="GO" id="GO:0050660">
    <property type="term" value="F:flavin adenine dinucleotide binding"/>
    <property type="evidence" value="ECO:0007669"/>
    <property type="project" value="InterPro"/>
</dbReference>
<reference evidence="2 3" key="1">
    <citation type="journal article" date="2023" name="Microbiol. Spectr.">
        <title>Symbiosis of Carpenter Bees with Uncharacterized Lactic Acid Bacteria Showing NAD Auxotrophy.</title>
        <authorList>
            <person name="Kawasaki S."/>
            <person name="Ozawa K."/>
            <person name="Mori T."/>
            <person name="Yamamoto A."/>
            <person name="Ito M."/>
            <person name="Ohkuma M."/>
            <person name="Sakamoto M."/>
            <person name="Matsutani M."/>
        </authorList>
    </citation>
    <scope>NUCLEOTIDE SEQUENCE [LARGE SCALE GENOMIC DNA]</scope>
    <source>
        <strain evidence="2 3">KimC2</strain>
    </source>
</reference>
<dbReference type="Gene3D" id="3.30.465.10">
    <property type="match status" value="1"/>
</dbReference>
<evidence type="ECO:0000313" key="2">
    <source>
        <dbReference type="EMBL" id="BDR56766.1"/>
    </source>
</evidence>
<dbReference type="SMART" id="SM01091">
    <property type="entry name" value="CorC_HlyC"/>
    <property type="match status" value="1"/>
</dbReference>
<evidence type="ECO:0000313" key="3">
    <source>
        <dbReference type="Proteomes" id="UP001321804"/>
    </source>
</evidence>
<organism evidence="2 3">
    <name type="scientific">Xylocopilactobacillus apis</name>
    <dbReference type="NCBI Taxonomy" id="2932183"/>
    <lineage>
        <taxon>Bacteria</taxon>
        <taxon>Bacillati</taxon>
        <taxon>Bacillota</taxon>
        <taxon>Bacilli</taxon>
        <taxon>Lactobacillales</taxon>
        <taxon>Lactobacillaceae</taxon>
        <taxon>Xylocopilactobacillus</taxon>
    </lineage>
</organism>
<dbReference type="Proteomes" id="UP001321804">
    <property type="component" value="Chromosome"/>
</dbReference>
<dbReference type="InterPro" id="IPR005170">
    <property type="entry name" value="Transptr-assoc_dom"/>
</dbReference>
<dbReference type="InterPro" id="IPR016169">
    <property type="entry name" value="FAD-bd_PCMH_sub2"/>
</dbReference>
<proteinExistence type="predicted"/>
<feature type="domain" description="Transporter-associated" evidence="1">
    <location>
        <begin position="1"/>
        <end position="68"/>
    </location>
</feature>